<proteinExistence type="predicted"/>
<feature type="domain" description="Response regulatory" evidence="3">
    <location>
        <begin position="12"/>
        <end position="126"/>
    </location>
</feature>
<gene>
    <name evidence="4" type="ORF">PQO05_18300</name>
</gene>
<dbReference type="PANTHER" id="PTHR44591:SF3">
    <property type="entry name" value="RESPONSE REGULATORY DOMAIN-CONTAINING PROTEIN"/>
    <property type="match status" value="1"/>
</dbReference>
<dbReference type="InterPro" id="IPR050595">
    <property type="entry name" value="Bact_response_regulator"/>
</dbReference>
<keyword evidence="1 2" id="KW-0597">Phosphoprotein</keyword>
<dbReference type="EMBL" id="CP117167">
    <property type="protein sequence ID" value="WCT10691.1"/>
    <property type="molecule type" value="Genomic_DNA"/>
</dbReference>
<evidence type="ECO:0000313" key="4">
    <source>
        <dbReference type="EMBL" id="WCT10691.1"/>
    </source>
</evidence>
<evidence type="ECO:0000259" key="3">
    <source>
        <dbReference type="PROSITE" id="PS50110"/>
    </source>
</evidence>
<dbReference type="Gene3D" id="3.40.50.2300">
    <property type="match status" value="1"/>
</dbReference>
<evidence type="ECO:0000256" key="1">
    <source>
        <dbReference type="ARBA" id="ARBA00022553"/>
    </source>
</evidence>
<dbReference type="Pfam" id="PF00072">
    <property type="entry name" value="Response_reg"/>
    <property type="match status" value="1"/>
</dbReference>
<reference evidence="4 5" key="1">
    <citation type="submission" date="2023-02" db="EMBL/GenBank/DDBJ databases">
        <title>Genome sequence of Mucilaginibacter jinjuensis strain KACC 16571.</title>
        <authorList>
            <person name="Kim S."/>
            <person name="Heo J."/>
            <person name="Kwon S.-W."/>
        </authorList>
    </citation>
    <scope>NUCLEOTIDE SEQUENCE [LARGE SCALE GENOMIC DNA]</scope>
    <source>
        <strain evidence="4 5">KACC 16571</strain>
    </source>
</reference>
<dbReference type="Proteomes" id="UP001216139">
    <property type="component" value="Chromosome"/>
</dbReference>
<dbReference type="PANTHER" id="PTHR44591">
    <property type="entry name" value="STRESS RESPONSE REGULATOR PROTEIN 1"/>
    <property type="match status" value="1"/>
</dbReference>
<organism evidence="4 5">
    <name type="scientific">Mucilaginibacter jinjuensis</name>
    <dbReference type="NCBI Taxonomy" id="1176721"/>
    <lineage>
        <taxon>Bacteria</taxon>
        <taxon>Pseudomonadati</taxon>
        <taxon>Bacteroidota</taxon>
        <taxon>Sphingobacteriia</taxon>
        <taxon>Sphingobacteriales</taxon>
        <taxon>Sphingobacteriaceae</taxon>
        <taxon>Mucilaginibacter</taxon>
    </lineage>
</organism>
<dbReference type="InterPro" id="IPR001789">
    <property type="entry name" value="Sig_transdc_resp-reg_receiver"/>
</dbReference>
<keyword evidence="5" id="KW-1185">Reference proteome</keyword>
<protein>
    <submittedName>
        <fullName evidence="4">Response regulator</fullName>
    </submittedName>
</protein>
<evidence type="ECO:0000256" key="2">
    <source>
        <dbReference type="PROSITE-ProRule" id="PRU00169"/>
    </source>
</evidence>
<dbReference type="SUPFAM" id="SSF52172">
    <property type="entry name" value="CheY-like"/>
    <property type="match status" value="1"/>
</dbReference>
<name>A0ABY7T2Z2_9SPHI</name>
<dbReference type="RefSeq" id="WP_273628883.1">
    <property type="nucleotide sequence ID" value="NZ_CP117167.1"/>
</dbReference>
<feature type="modified residue" description="4-aspartylphosphate" evidence="2">
    <location>
        <position position="61"/>
    </location>
</feature>
<dbReference type="InterPro" id="IPR011006">
    <property type="entry name" value="CheY-like_superfamily"/>
</dbReference>
<evidence type="ECO:0000313" key="5">
    <source>
        <dbReference type="Proteomes" id="UP001216139"/>
    </source>
</evidence>
<dbReference type="SMART" id="SM00448">
    <property type="entry name" value="REC"/>
    <property type="match status" value="1"/>
</dbReference>
<accession>A0ABY7T2Z2</accession>
<sequence length="128" mass="14588">MTINNGREALKRILILEDNQDILEMLTEWLTSIGYEVAAYHSVTDIVSLVEENRPDLIMLDYLLGGINGGEYCSQLKKNPKTKHIPIIMLSAHQRVIDSLGHYGWDAFVAKPFDLEELAQQINTLIYK</sequence>
<dbReference type="PROSITE" id="PS50110">
    <property type="entry name" value="RESPONSE_REGULATORY"/>
    <property type="match status" value="1"/>
</dbReference>